<reference evidence="3 4" key="1">
    <citation type="submission" date="2017-04" db="EMBL/GenBank/DDBJ databases">
        <title>Comparative genome analysis of Subtercola boreus.</title>
        <authorList>
            <person name="Cho Y.-J."/>
            <person name="Cho A."/>
            <person name="Kim O.-S."/>
            <person name="Lee J.-I."/>
        </authorList>
    </citation>
    <scope>NUCLEOTIDE SEQUENCE [LARGE SCALE GENOMIC DNA]</scope>
    <source>
        <strain evidence="3 4">K300</strain>
    </source>
</reference>
<evidence type="ECO:0000256" key="2">
    <source>
        <dbReference type="SAM" id="Phobius"/>
    </source>
</evidence>
<protein>
    <recommendedName>
        <fullName evidence="5">Dystroglycan-type cadherin-like domain-containing protein</fullName>
    </recommendedName>
</protein>
<evidence type="ECO:0000313" key="4">
    <source>
        <dbReference type="Proteomes" id="UP000256486"/>
    </source>
</evidence>
<gene>
    <name evidence="3" type="ORF">B7R54_16225</name>
</gene>
<dbReference type="GO" id="GO:0016020">
    <property type="term" value="C:membrane"/>
    <property type="evidence" value="ECO:0007669"/>
    <property type="project" value="InterPro"/>
</dbReference>
<dbReference type="Proteomes" id="UP000256486">
    <property type="component" value="Unassembled WGS sequence"/>
</dbReference>
<dbReference type="RefSeq" id="WP_346252979.1">
    <property type="nucleotide sequence ID" value="NZ_NBWZ01000001.1"/>
</dbReference>
<dbReference type="InterPro" id="IPR015919">
    <property type="entry name" value="Cadherin-like_sf"/>
</dbReference>
<evidence type="ECO:0000256" key="1">
    <source>
        <dbReference type="SAM" id="MobiDB-lite"/>
    </source>
</evidence>
<feature type="transmembrane region" description="Helical" evidence="2">
    <location>
        <begin position="372"/>
        <end position="398"/>
    </location>
</feature>
<keyword evidence="4" id="KW-1185">Reference proteome</keyword>
<name>A0A3E0VLS6_9MICO</name>
<comment type="caution">
    <text evidence="3">The sequence shown here is derived from an EMBL/GenBank/DDBJ whole genome shotgun (WGS) entry which is preliminary data.</text>
</comment>
<keyword evidence="2" id="KW-0812">Transmembrane</keyword>
<dbReference type="InterPro" id="IPR013783">
    <property type="entry name" value="Ig-like_fold"/>
</dbReference>
<evidence type="ECO:0000313" key="3">
    <source>
        <dbReference type="EMBL" id="RFA10579.1"/>
    </source>
</evidence>
<keyword evidence="2" id="KW-1133">Transmembrane helix</keyword>
<dbReference type="GO" id="GO:0005509">
    <property type="term" value="F:calcium ion binding"/>
    <property type="evidence" value="ECO:0007669"/>
    <property type="project" value="InterPro"/>
</dbReference>
<sequence>MSRLSVTNPFPLGLLRSRPLGRLAAAGGLILVLVGGPANGALASGVSQMIPAAAHVHSVIPTISPATLQTAVIGLGYLDQVTANGTAPLNFRTFDALPPGLSLQSSGVIQGTPLPTALRSVTINVEVFNADGSATAQVTIPVRPAIGPTLTSTTLPPASIGTLYSEKIARTGDGRIDFTSASPLPPGLDLDLDGTIHGVPTATTSSAFDVTVQAVSFHGFGRATAVFTIPIANPLRAPVFTSGSPMAGVVGAPYSFAPSATGEPAPTYSISSGRLPSGLQIDSVSGLISGTPLEALTARFSVSATNAAGSAAAELSITITAAATTPPTTGATPPATLTPTPGSSGVGGTAAGVAGEGSSRGTRGTELAETGLSVLGVVGGAAAAALLLAALGGLLLAASARRSARRGA</sequence>
<dbReference type="AlphaFoldDB" id="A0A3E0VLS6"/>
<feature type="region of interest" description="Disordered" evidence="1">
    <location>
        <begin position="324"/>
        <end position="364"/>
    </location>
</feature>
<dbReference type="SUPFAM" id="SSF49313">
    <property type="entry name" value="Cadherin-like"/>
    <property type="match status" value="2"/>
</dbReference>
<dbReference type="GO" id="GO:0005975">
    <property type="term" value="P:carbohydrate metabolic process"/>
    <property type="evidence" value="ECO:0007669"/>
    <property type="project" value="UniProtKB-ARBA"/>
</dbReference>
<evidence type="ECO:0008006" key="5">
    <source>
        <dbReference type="Google" id="ProtNLM"/>
    </source>
</evidence>
<dbReference type="Pfam" id="PF05345">
    <property type="entry name" value="He_PIG"/>
    <property type="match status" value="3"/>
</dbReference>
<dbReference type="Gene3D" id="2.60.40.10">
    <property type="entry name" value="Immunoglobulins"/>
    <property type="match status" value="3"/>
</dbReference>
<organism evidence="3 4">
    <name type="scientific">Subtercola boreus</name>
    <dbReference type="NCBI Taxonomy" id="120213"/>
    <lineage>
        <taxon>Bacteria</taxon>
        <taxon>Bacillati</taxon>
        <taxon>Actinomycetota</taxon>
        <taxon>Actinomycetes</taxon>
        <taxon>Micrococcales</taxon>
        <taxon>Microbacteriaceae</taxon>
        <taxon>Subtercola</taxon>
    </lineage>
</organism>
<feature type="compositionally biased region" description="Low complexity" evidence="1">
    <location>
        <begin position="324"/>
        <end position="343"/>
    </location>
</feature>
<dbReference type="EMBL" id="NBWZ01000001">
    <property type="protein sequence ID" value="RFA10579.1"/>
    <property type="molecule type" value="Genomic_DNA"/>
</dbReference>
<proteinExistence type="predicted"/>
<accession>A0A3E0VLS6</accession>
<keyword evidence="2" id="KW-0472">Membrane</keyword>